<evidence type="ECO:0000313" key="2">
    <source>
        <dbReference type="Proteomes" id="UP000499080"/>
    </source>
</evidence>
<dbReference type="EMBL" id="BGPR01000807">
    <property type="protein sequence ID" value="GBM36244.1"/>
    <property type="molecule type" value="Genomic_DNA"/>
</dbReference>
<accession>A0A4Y2F9G6</accession>
<evidence type="ECO:0000313" key="1">
    <source>
        <dbReference type="EMBL" id="GBM36244.1"/>
    </source>
</evidence>
<reference evidence="1 2" key="1">
    <citation type="journal article" date="2019" name="Sci. Rep.">
        <title>Orb-weaving spider Araneus ventricosus genome elucidates the spidroin gene catalogue.</title>
        <authorList>
            <person name="Kono N."/>
            <person name="Nakamura H."/>
            <person name="Ohtoshi R."/>
            <person name="Moran D.A.P."/>
            <person name="Shinohara A."/>
            <person name="Yoshida Y."/>
            <person name="Fujiwara M."/>
            <person name="Mori M."/>
            <person name="Tomita M."/>
            <person name="Arakawa K."/>
        </authorList>
    </citation>
    <scope>NUCLEOTIDE SEQUENCE [LARGE SCALE GENOMIC DNA]</scope>
</reference>
<name>A0A4Y2F9G6_ARAVE</name>
<organism evidence="1 2">
    <name type="scientific">Araneus ventricosus</name>
    <name type="common">Orbweaver spider</name>
    <name type="synonym">Epeira ventricosa</name>
    <dbReference type="NCBI Taxonomy" id="182803"/>
    <lineage>
        <taxon>Eukaryota</taxon>
        <taxon>Metazoa</taxon>
        <taxon>Ecdysozoa</taxon>
        <taxon>Arthropoda</taxon>
        <taxon>Chelicerata</taxon>
        <taxon>Arachnida</taxon>
        <taxon>Araneae</taxon>
        <taxon>Araneomorphae</taxon>
        <taxon>Entelegynae</taxon>
        <taxon>Araneoidea</taxon>
        <taxon>Araneidae</taxon>
        <taxon>Araneus</taxon>
    </lineage>
</organism>
<keyword evidence="2" id="KW-1185">Reference proteome</keyword>
<proteinExistence type="predicted"/>
<dbReference type="Proteomes" id="UP000499080">
    <property type="component" value="Unassembled WGS sequence"/>
</dbReference>
<protein>
    <submittedName>
        <fullName evidence="1">Uncharacterized protein</fullName>
    </submittedName>
</protein>
<comment type="caution">
    <text evidence="1">The sequence shown here is derived from an EMBL/GenBank/DDBJ whole genome shotgun (WGS) entry which is preliminary data.</text>
</comment>
<gene>
    <name evidence="1" type="ORF">AVEN_71951_1</name>
</gene>
<dbReference type="AlphaFoldDB" id="A0A4Y2F9G6"/>
<sequence length="166" mass="19232">MHGRGSPSGKPFKKAMNNLSSSAECWGFWKELPLFDHERHVKQRGPHLTPHKRCSNVKHRNRYHPGEDSPSSQSSIAFQSTLVFPGCLPEQENFCNAFSRSSVSRKRPEWGGFWRDFLWRRGSHLLRVDLMSRTQSRVASPGLNRRRSEMVFKDVRPPRSIQMGWG</sequence>